<sequence length="183" mass="18724">MPGTMAGIFMGTCSGHGTGVGGSHHPGLGGGTLPDCPHQPLTLTVNAVPLPAVNAVAIWPPLAQLPFGVAFSAAARVFINLQVPIVDQDLLTTHPTPTQFSTTSVRNDCITTLNTPAWHCTQGVVGGREPAVGHARKAFATSKTVFIGGRRATRFGDPLGDGSTAFPCLSVITGSSKNVFIGG</sequence>
<dbReference type="Gene3D" id="2.60.200.60">
    <property type="match status" value="1"/>
</dbReference>
<protein>
    <submittedName>
        <fullName evidence="1">Uncharacterized protein</fullName>
    </submittedName>
</protein>
<evidence type="ECO:0000313" key="1">
    <source>
        <dbReference type="EMBL" id="AIX15768.1"/>
    </source>
</evidence>
<accession>A0A0E3EN89</accession>
<evidence type="ECO:0000313" key="2">
    <source>
        <dbReference type="Proteomes" id="UP000185399"/>
    </source>
</evidence>
<dbReference type="EMBL" id="KJ019033">
    <property type="protein sequence ID" value="AIX15768.1"/>
    <property type="molecule type" value="Genomic_DNA"/>
</dbReference>
<name>A0A0E3EN89_9CAUD</name>
<reference evidence="1 2" key="1">
    <citation type="submission" date="2013-12" db="EMBL/GenBank/DDBJ databases">
        <title>Ecological redundancy of diverse viral populations within a natural community.</title>
        <authorList>
            <person name="Gregory A.C."/>
            <person name="LaButti K."/>
            <person name="Copeland A."/>
            <person name="Woyke T."/>
            <person name="Sullivan M.B."/>
        </authorList>
    </citation>
    <scope>NUCLEOTIDE SEQUENCE [LARGE SCALE GENOMIC DNA]</scope>
    <source>
        <strain evidence="1">Syn7803C53</strain>
    </source>
</reference>
<dbReference type="Proteomes" id="UP000185399">
    <property type="component" value="Segment"/>
</dbReference>
<proteinExistence type="predicted"/>
<gene>
    <name evidence="1" type="ORF">Syn7803C53_71</name>
</gene>
<organism evidence="1 2">
    <name type="scientific">Synechococcus phage ACG-2014a</name>
    <dbReference type="NCBI Taxonomy" id="1493507"/>
    <lineage>
        <taxon>Viruses</taxon>
        <taxon>Duplodnaviria</taxon>
        <taxon>Heunggongvirae</taxon>
        <taxon>Uroviricota</taxon>
        <taxon>Caudoviricetes</taxon>
        <taxon>Pantevenvirales</taxon>
        <taxon>Kyanoviridae</taxon>
        <taxon>Acionnavirus</taxon>
        <taxon>Acionnavirus monteraybay</taxon>
    </lineage>
</organism>